<evidence type="ECO:0008006" key="3">
    <source>
        <dbReference type="Google" id="ProtNLM"/>
    </source>
</evidence>
<proteinExistence type="predicted"/>
<dbReference type="RefSeq" id="WP_114563332.1">
    <property type="nucleotide sequence ID" value="NZ_CP031124.1"/>
</dbReference>
<sequence>MQAQHNLYDLITPLVKRIKALDTILEKLQTHCTEHNIADAVFLNDRLYPNMLPFASQVRIVTDFTKGAASRLTGSDIPKFEDNEATIAQLRDRIAALIAHLDTFNASQFEGADSKDILLKLPGDRELKFNGWDYMNDFVLPNVYFHLTTAYNILRHRGVGLGKVDFLGG</sequence>
<dbReference type="Gene3D" id="1.20.120.450">
    <property type="entry name" value="dinb family like domain"/>
    <property type="match status" value="1"/>
</dbReference>
<evidence type="ECO:0000313" key="1">
    <source>
        <dbReference type="EMBL" id="AXF86237.1"/>
    </source>
</evidence>
<dbReference type="OrthoDB" id="338237at2"/>
<dbReference type="Pfam" id="PF09351">
    <property type="entry name" value="DUF1993"/>
    <property type="match status" value="1"/>
</dbReference>
<dbReference type="InterPro" id="IPR018531">
    <property type="entry name" value="DUF1993"/>
</dbReference>
<protein>
    <recommendedName>
        <fullName evidence="3">DUF1993 domain-containing protein</fullName>
    </recommendedName>
</protein>
<dbReference type="KEGG" id="hyf:DTO96_101983"/>
<dbReference type="SUPFAM" id="SSF109854">
    <property type="entry name" value="DinB/YfiT-like putative metalloenzymes"/>
    <property type="match status" value="1"/>
</dbReference>
<dbReference type="EMBL" id="CP031124">
    <property type="protein sequence ID" value="AXF86237.1"/>
    <property type="molecule type" value="Genomic_DNA"/>
</dbReference>
<reference evidence="2" key="1">
    <citation type="submission" date="2018-07" db="EMBL/GenBank/DDBJ databases">
        <authorList>
            <person name="Kim H."/>
        </authorList>
    </citation>
    <scope>NUCLEOTIDE SEQUENCE [LARGE SCALE GENOMIC DNA]</scope>
    <source>
        <strain evidence="2">F02</strain>
    </source>
</reference>
<dbReference type="PANTHER" id="PTHR36922:SF1">
    <property type="entry name" value="DUF1993 DOMAIN-CONTAINING PROTEIN"/>
    <property type="match status" value="1"/>
</dbReference>
<organism evidence="1 2">
    <name type="scientific">Ephemeroptericola cinctiostellae</name>
    <dbReference type="NCBI Taxonomy" id="2268024"/>
    <lineage>
        <taxon>Bacteria</taxon>
        <taxon>Pseudomonadati</taxon>
        <taxon>Pseudomonadota</taxon>
        <taxon>Betaproteobacteria</taxon>
        <taxon>Burkholderiales</taxon>
        <taxon>Burkholderiaceae</taxon>
        <taxon>Ephemeroptericola</taxon>
    </lineage>
</organism>
<name>A0A345DCZ9_9BURK</name>
<keyword evidence="2" id="KW-1185">Reference proteome</keyword>
<evidence type="ECO:0000313" key="2">
    <source>
        <dbReference type="Proteomes" id="UP000252182"/>
    </source>
</evidence>
<gene>
    <name evidence="1" type="ORF">DTO96_101983</name>
</gene>
<accession>A0A345DCZ9</accession>
<dbReference type="PANTHER" id="PTHR36922">
    <property type="entry name" value="BLL2446 PROTEIN"/>
    <property type="match status" value="1"/>
</dbReference>
<dbReference type="InterPro" id="IPR034660">
    <property type="entry name" value="DinB/YfiT-like"/>
</dbReference>
<dbReference type="AlphaFoldDB" id="A0A345DCZ9"/>
<dbReference type="Proteomes" id="UP000252182">
    <property type="component" value="Chromosome"/>
</dbReference>